<keyword evidence="3" id="KW-0813">Transport</keyword>
<evidence type="ECO:0000256" key="3">
    <source>
        <dbReference type="ARBA" id="ARBA00022448"/>
    </source>
</evidence>
<evidence type="ECO:0000256" key="2">
    <source>
        <dbReference type="ARBA" id="ARBA00006742"/>
    </source>
</evidence>
<dbReference type="GO" id="GO:0005886">
    <property type="term" value="C:plasma membrane"/>
    <property type="evidence" value="ECO:0007669"/>
    <property type="project" value="UniProtKB-SubCell"/>
</dbReference>
<evidence type="ECO:0000256" key="6">
    <source>
        <dbReference type="ARBA" id="ARBA00022927"/>
    </source>
</evidence>
<dbReference type="SMART" id="SM01323">
    <property type="entry name" value="YajC"/>
    <property type="match status" value="1"/>
</dbReference>
<evidence type="ECO:0000313" key="11">
    <source>
        <dbReference type="EMBL" id="HIY22406.1"/>
    </source>
</evidence>
<evidence type="ECO:0000256" key="5">
    <source>
        <dbReference type="ARBA" id="ARBA00022692"/>
    </source>
</evidence>
<comment type="subcellular location">
    <subcellularLocation>
        <location evidence="1">Cell membrane</location>
        <topology evidence="1">Single-pass membrane protein</topology>
    </subcellularLocation>
</comment>
<comment type="similarity">
    <text evidence="2">Belongs to the YajC family.</text>
</comment>
<dbReference type="EMBL" id="DXDX01000198">
    <property type="protein sequence ID" value="HIY22406.1"/>
    <property type="molecule type" value="Genomic_DNA"/>
</dbReference>
<evidence type="ECO:0000256" key="1">
    <source>
        <dbReference type="ARBA" id="ARBA00004162"/>
    </source>
</evidence>
<dbReference type="AlphaFoldDB" id="A0A9D1YDK3"/>
<dbReference type="InterPro" id="IPR003849">
    <property type="entry name" value="Preprotein_translocase_YajC"/>
</dbReference>
<reference evidence="11" key="1">
    <citation type="journal article" date="2021" name="PeerJ">
        <title>Extensive microbial diversity within the chicken gut microbiome revealed by metagenomics and culture.</title>
        <authorList>
            <person name="Gilroy R."/>
            <person name="Ravi A."/>
            <person name="Getino M."/>
            <person name="Pursley I."/>
            <person name="Horton D.L."/>
            <person name="Alikhan N.F."/>
            <person name="Baker D."/>
            <person name="Gharbi K."/>
            <person name="Hall N."/>
            <person name="Watson M."/>
            <person name="Adriaenssens E.M."/>
            <person name="Foster-Nyarko E."/>
            <person name="Jarju S."/>
            <person name="Secka A."/>
            <person name="Antonio M."/>
            <person name="Oren A."/>
            <person name="Chaudhuri R.R."/>
            <person name="La Ragione R."/>
            <person name="Hildebrand F."/>
            <person name="Pallen M.J."/>
        </authorList>
    </citation>
    <scope>NUCLEOTIDE SEQUENCE</scope>
    <source>
        <strain evidence="11">ChiBcec16_6824</strain>
    </source>
</reference>
<keyword evidence="4" id="KW-1003">Cell membrane</keyword>
<dbReference type="PANTHER" id="PTHR33909">
    <property type="entry name" value="SEC TRANSLOCON ACCESSORY COMPLEX SUBUNIT YAJC"/>
    <property type="match status" value="1"/>
</dbReference>
<evidence type="ECO:0000313" key="12">
    <source>
        <dbReference type="Proteomes" id="UP000823868"/>
    </source>
</evidence>
<dbReference type="NCBIfam" id="TIGR00739">
    <property type="entry name" value="yajC"/>
    <property type="match status" value="1"/>
</dbReference>
<keyword evidence="7 10" id="KW-1133">Transmembrane helix</keyword>
<gene>
    <name evidence="11" type="primary">yajC</name>
    <name evidence="11" type="ORF">H9841_10975</name>
</gene>
<evidence type="ECO:0000256" key="7">
    <source>
        <dbReference type="ARBA" id="ARBA00022989"/>
    </source>
</evidence>
<protein>
    <submittedName>
        <fullName evidence="11">Preprotein translocase subunit YajC</fullName>
    </submittedName>
</protein>
<reference evidence="11" key="2">
    <citation type="submission" date="2021-04" db="EMBL/GenBank/DDBJ databases">
        <authorList>
            <person name="Gilroy R."/>
        </authorList>
    </citation>
    <scope>NUCLEOTIDE SEQUENCE</scope>
    <source>
        <strain evidence="11">ChiBcec16_6824</strain>
    </source>
</reference>
<evidence type="ECO:0000256" key="10">
    <source>
        <dbReference type="SAM" id="Phobius"/>
    </source>
</evidence>
<name>A0A9D1YDK3_9FIRM</name>
<evidence type="ECO:0000256" key="9">
    <source>
        <dbReference type="ARBA" id="ARBA00023136"/>
    </source>
</evidence>
<evidence type="ECO:0000256" key="8">
    <source>
        <dbReference type="ARBA" id="ARBA00023010"/>
    </source>
</evidence>
<sequence length="109" mass="11843">MLTGISNTILTSANDAGSLLGFVIPLAAMVAIFYFLLIRPENKRKKQLAKMRSELAVGDVITTIGGIVGTICAIKEETIVIETGADRVRIEFTKWAVSTKGKQTEETTR</sequence>
<dbReference type="PANTHER" id="PTHR33909:SF1">
    <property type="entry name" value="SEC TRANSLOCON ACCESSORY COMPLEX SUBUNIT YAJC"/>
    <property type="match status" value="1"/>
</dbReference>
<organism evidence="11 12">
    <name type="scientific">Candidatus Flavonifractor merdigallinarum</name>
    <dbReference type="NCBI Taxonomy" id="2838589"/>
    <lineage>
        <taxon>Bacteria</taxon>
        <taxon>Bacillati</taxon>
        <taxon>Bacillota</taxon>
        <taxon>Clostridia</taxon>
        <taxon>Eubacteriales</taxon>
        <taxon>Oscillospiraceae</taxon>
        <taxon>Flavonifractor</taxon>
    </lineage>
</organism>
<comment type="caution">
    <text evidence="11">The sequence shown here is derived from an EMBL/GenBank/DDBJ whole genome shotgun (WGS) entry which is preliminary data.</text>
</comment>
<keyword evidence="9 10" id="KW-0472">Membrane</keyword>
<dbReference type="Pfam" id="PF02699">
    <property type="entry name" value="YajC"/>
    <property type="match status" value="1"/>
</dbReference>
<keyword evidence="6" id="KW-0653">Protein transport</keyword>
<keyword evidence="5 10" id="KW-0812">Transmembrane</keyword>
<evidence type="ECO:0000256" key="4">
    <source>
        <dbReference type="ARBA" id="ARBA00022475"/>
    </source>
</evidence>
<keyword evidence="8" id="KW-0811">Translocation</keyword>
<dbReference type="Proteomes" id="UP000823868">
    <property type="component" value="Unassembled WGS sequence"/>
</dbReference>
<proteinExistence type="inferred from homology"/>
<dbReference type="GO" id="GO:0015031">
    <property type="term" value="P:protein transport"/>
    <property type="evidence" value="ECO:0007669"/>
    <property type="project" value="UniProtKB-KW"/>
</dbReference>
<feature type="transmembrane region" description="Helical" evidence="10">
    <location>
        <begin position="16"/>
        <end position="37"/>
    </location>
</feature>
<dbReference type="PRINTS" id="PR01853">
    <property type="entry name" value="YAJCTRNLCASE"/>
</dbReference>
<accession>A0A9D1YDK3</accession>